<protein>
    <submittedName>
        <fullName evidence="2">Glycosyltransferase involved in cell wall biosynthesis</fullName>
    </submittedName>
</protein>
<evidence type="ECO:0000313" key="3">
    <source>
        <dbReference type="Proteomes" id="UP000523821"/>
    </source>
</evidence>
<reference evidence="2 3" key="1">
    <citation type="submission" date="2020-08" db="EMBL/GenBank/DDBJ databases">
        <title>Genomic Encyclopedia of Type Strains, Phase IV (KMG-IV): sequencing the most valuable type-strain genomes for metagenomic binning, comparative biology and taxonomic classification.</title>
        <authorList>
            <person name="Goeker M."/>
        </authorList>
    </citation>
    <scope>NUCLEOTIDE SEQUENCE [LARGE SCALE GENOMIC DNA]</scope>
    <source>
        <strain evidence="2 3">DSM 16268</strain>
    </source>
</reference>
<dbReference type="Proteomes" id="UP000523821">
    <property type="component" value="Unassembled WGS sequence"/>
</dbReference>
<dbReference type="Gene3D" id="3.90.550.10">
    <property type="entry name" value="Spore Coat Polysaccharide Biosynthesis Protein SpsA, Chain A"/>
    <property type="match status" value="1"/>
</dbReference>
<organism evidence="2 3">
    <name type="scientific">Prosthecomicrobium pneumaticum</name>
    <dbReference type="NCBI Taxonomy" id="81895"/>
    <lineage>
        <taxon>Bacteria</taxon>
        <taxon>Pseudomonadati</taxon>
        <taxon>Pseudomonadota</taxon>
        <taxon>Alphaproteobacteria</taxon>
        <taxon>Hyphomicrobiales</taxon>
        <taxon>Kaistiaceae</taxon>
        <taxon>Prosthecomicrobium</taxon>
    </lineage>
</organism>
<dbReference type="InterPro" id="IPR029044">
    <property type="entry name" value="Nucleotide-diphossugar_trans"/>
</dbReference>
<dbReference type="EMBL" id="JACHOO010000006">
    <property type="protein sequence ID" value="MBB5753920.1"/>
    <property type="molecule type" value="Genomic_DNA"/>
</dbReference>
<dbReference type="AlphaFoldDB" id="A0A7W9L2V3"/>
<dbReference type="SUPFAM" id="SSF53448">
    <property type="entry name" value="Nucleotide-diphospho-sugar transferases"/>
    <property type="match status" value="1"/>
</dbReference>
<dbReference type="RefSeq" id="WP_183857166.1">
    <property type="nucleotide sequence ID" value="NZ_JACHOO010000006.1"/>
</dbReference>
<dbReference type="GO" id="GO:0016740">
    <property type="term" value="F:transferase activity"/>
    <property type="evidence" value="ECO:0007669"/>
    <property type="project" value="UniProtKB-KW"/>
</dbReference>
<dbReference type="Pfam" id="PF00535">
    <property type="entry name" value="Glycos_transf_2"/>
    <property type="match status" value="1"/>
</dbReference>
<proteinExistence type="predicted"/>
<feature type="domain" description="Glycosyltransferase 2-like" evidence="1">
    <location>
        <begin position="15"/>
        <end position="127"/>
    </location>
</feature>
<keyword evidence="3" id="KW-1185">Reference proteome</keyword>
<evidence type="ECO:0000313" key="2">
    <source>
        <dbReference type="EMBL" id="MBB5753920.1"/>
    </source>
</evidence>
<name>A0A7W9L2V3_9HYPH</name>
<comment type="caution">
    <text evidence="2">The sequence shown here is derived from an EMBL/GenBank/DDBJ whole genome shotgun (WGS) entry which is preliminary data.</text>
</comment>
<sequence>MSRRREGETMRAAAVVGARNEEIYIRSCLRGLIGEGLGVVLIDHGSEDATVRIAREFLGRGLLDIVPMPWRGTFSMQALLRLKEEVIAGLDHDWVLHIDADEWPMTPDAGESLLDFIAAADRDGYNCVNFDEFCFLPLAGDCYREDHKDRMRDYYFFEPQWPRLMRGWKRGTGLSPVASGGHVLRGGDVRRCPESLVLRHYLVLSDDHAVRKYVGRRFAQDELDRGHHHSRTMITATNCRVRGSEAMRRLPEPSARTFDRSAPVARHYWEWPLA</sequence>
<evidence type="ECO:0000259" key="1">
    <source>
        <dbReference type="Pfam" id="PF00535"/>
    </source>
</evidence>
<keyword evidence="2" id="KW-0808">Transferase</keyword>
<accession>A0A7W9L2V3</accession>
<dbReference type="InterPro" id="IPR001173">
    <property type="entry name" value="Glyco_trans_2-like"/>
</dbReference>
<gene>
    <name evidence="2" type="ORF">GGQ63_002995</name>
</gene>